<dbReference type="InterPro" id="IPR027391">
    <property type="entry name" value="Nol1_Nop2_Fmu_2"/>
</dbReference>
<evidence type="ECO:0000259" key="7">
    <source>
        <dbReference type="PROSITE" id="PS51686"/>
    </source>
</evidence>
<dbReference type="Proteomes" id="UP001171916">
    <property type="component" value="Unassembled WGS sequence"/>
</dbReference>
<evidence type="ECO:0000256" key="4">
    <source>
        <dbReference type="ARBA" id="ARBA00022691"/>
    </source>
</evidence>
<dbReference type="InterPro" id="IPR049560">
    <property type="entry name" value="MeTrfase_RsmB-F_NOP2_cat"/>
</dbReference>
<dbReference type="SUPFAM" id="SSF53335">
    <property type="entry name" value="S-adenosyl-L-methionine-dependent methyltransferases"/>
    <property type="match status" value="1"/>
</dbReference>
<organism evidence="8 9">
    <name type="scientific">Algoriphagus sediminis</name>
    <dbReference type="NCBI Taxonomy" id="3057113"/>
    <lineage>
        <taxon>Bacteria</taxon>
        <taxon>Pseudomonadati</taxon>
        <taxon>Bacteroidota</taxon>
        <taxon>Cytophagia</taxon>
        <taxon>Cytophagales</taxon>
        <taxon>Cyclobacteriaceae</taxon>
        <taxon>Algoriphagus</taxon>
    </lineage>
</organism>
<keyword evidence="2 6" id="KW-0489">Methyltransferase</keyword>
<keyword evidence="1" id="KW-0963">Cytoplasm</keyword>
<evidence type="ECO:0000256" key="5">
    <source>
        <dbReference type="ARBA" id="ARBA00022884"/>
    </source>
</evidence>
<evidence type="ECO:0000313" key="8">
    <source>
        <dbReference type="EMBL" id="MDN3203923.1"/>
    </source>
</evidence>
<evidence type="ECO:0000256" key="6">
    <source>
        <dbReference type="PROSITE-ProRule" id="PRU01023"/>
    </source>
</evidence>
<dbReference type="InterPro" id="IPR023267">
    <property type="entry name" value="RCMT"/>
</dbReference>
<reference evidence="8" key="1">
    <citation type="submission" date="2023-06" db="EMBL/GenBank/DDBJ databases">
        <title>Robiginitalea aurantiacus sp. nov. and Algoriphagus sediminis sp. nov., isolated from coastal sediment.</title>
        <authorList>
            <person name="Zhou Z.Y."/>
            <person name="An J."/>
            <person name="Jia Y.W."/>
            <person name="Du Z.J."/>
        </authorList>
    </citation>
    <scope>NUCLEOTIDE SEQUENCE</scope>
    <source>
        <strain evidence="8">C2-7</strain>
    </source>
</reference>
<name>A0ABT7YBQ4_9BACT</name>
<keyword evidence="3 6" id="KW-0808">Transferase</keyword>
<evidence type="ECO:0000256" key="2">
    <source>
        <dbReference type="ARBA" id="ARBA00022603"/>
    </source>
</evidence>
<dbReference type="InterPro" id="IPR001678">
    <property type="entry name" value="MeTrfase_RsmB-F_NOP2_dom"/>
</dbReference>
<proteinExistence type="inferred from homology"/>
<dbReference type="InterPro" id="IPR029063">
    <property type="entry name" value="SAM-dependent_MTases_sf"/>
</dbReference>
<dbReference type="PROSITE" id="PS51686">
    <property type="entry name" value="SAM_MT_RSMB_NOP"/>
    <property type="match status" value="1"/>
</dbReference>
<feature type="binding site" evidence="6">
    <location>
        <position position="160"/>
    </location>
    <ligand>
        <name>S-adenosyl-L-methionine</name>
        <dbReference type="ChEBI" id="CHEBI:59789"/>
    </ligand>
</feature>
<feature type="domain" description="SAM-dependent MTase RsmB/NOP-type" evidence="7">
    <location>
        <begin position="1"/>
        <end position="298"/>
    </location>
</feature>
<dbReference type="Pfam" id="PF13636">
    <property type="entry name" value="Methyltranf_PUA"/>
    <property type="match status" value="1"/>
</dbReference>
<accession>A0ABT7YBQ4</accession>
<sequence>MAKTELPKDFQKQMSELLGAEEFEIFSKALEKPVKTSIRKNPYKKSELSSIEERIPWSENGFILRERPKFSQDPLWHAGTFYVQESSSMFIDWVLRSLKIPKGIFLDMSAAPGGKSTLLSSYLGDEGLLVSNEVIQSRAQTLKENIIKWGLGNTVVTNNDPEHFDDLEGLFDCVLVDAPCSGEGMFRKDPNARNEWSLDNVSLCAARQSRILDHCGALVKGGGYLIYSTCTFNEKENEDMIRFLVDEFAFEPVRIRFEKEWGMKESEIETSEGTFFGYRFYPHRVPGEGFFIAILRRPQDSFSLNPKRSKDFKHPFLKEIRDTDSEKLDLDSGFDGNGKFYTLNDSYFRVLRNFIPELEVILRSLNVRYFGVELGKRKGEGWIPSPEWALSTLPKKNFSRLELSRNQALDFLGKKEMNLPEIPLGWHLITYLGNSLGWIKNLGNRINNYYPKDWRIRK</sequence>
<feature type="binding site" evidence="6">
    <location>
        <position position="133"/>
    </location>
    <ligand>
        <name>S-adenosyl-L-methionine</name>
        <dbReference type="ChEBI" id="CHEBI:59789"/>
    </ligand>
</feature>
<protein>
    <submittedName>
        <fullName evidence="8">tRNA/rRNA cytosine-C5-methylase</fullName>
    </submittedName>
</protein>
<dbReference type="PRINTS" id="PR02008">
    <property type="entry name" value="RCMTFAMILY"/>
</dbReference>
<dbReference type="Gene3D" id="3.30.70.1170">
    <property type="entry name" value="Sun protein, domain 3"/>
    <property type="match status" value="1"/>
</dbReference>
<dbReference type="PANTHER" id="PTHR22807">
    <property type="entry name" value="NOP2 YEAST -RELATED NOL1/NOP2/FMU SUN DOMAIN-CONTAINING"/>
    <property type="match status" value="1"/>
</dbReference>
<gene>
    <name evidence="8" type="ORF">QVH07_07165</name>
</gene>
<comment type="similarity">
    <text evidence="6">Belongs to the class I-like SAM-binding methyltransferase superfamily. RsmB/NOP family.</text>
</comment>
<dbReference type="PANTHER" id="PTHR22807:SF30">
    <property type="entry name" value="28S RRNA (CYTOSINE(4447)-C(5))-METHYLTRANSFERASE-RELATED"/>
    <property type="match status" value="1"/>
</dbReference>
<dbReference type="Pfam" id="PF01189">
    <property type="entry name" value="Methyltr_RsmB-F"/>
    <property type="match status" value="1"/>
</dbReference>
<keyword evidence="5 6" id="KW-0694">RNA-binding</keyword>
<evidence type="ECO:0000313" key="9">
    <source>
        <dbReference type="Proteomes" id="UP001171916"/>
    </source>
</evidence>
<dbReference type="Pfam" id="PF17125">
    <property type="entry name" value="Methyltr_RsmF_N"/>
    <property type="match status" value="1"/>
</dbReference>
<dbReference type="Gene3D" id="3.40.50.150">
    <property type="entry name" value="Vaccinia Virus protein VP39"/>
    <property type="match status" value="1"/>
</dbReference>
<keyword evidence="4 6" id="KW-0949">S-adenosyl-L-methionine</keyword>
<evidence type="ECO:0000256" key="1">
    <source>
        <dbReference type="ARBA" id="ARBA00022490"/>
    </source>
</evidence>
<feature type="binding site" evidence="6">
    <location>
        <begin position="109"/>
        <end position="115"/>
    </location>
    <ligand>
        <name>S-adenosyl-L-methionine</name>
        <dbReference type="ChEBI" id="CHEBI:59789"/>
    </ligand>
</feature>
<dbReference type="InterPro" id="IPR031341">
    <property type="entry name" value="Methyltr_RsmF_N"/>
</dbReference>
<comment type="caution">
    <text evidence="8">The sequence shown here is derived from an EMBL/GenBank/DDBJ whole genome shotgun (WGS) entry which is preliminary data.</text>
</comment>
<dbReference type="RefSeq" id="WP_289999480.1">
    <property type="nucleotide sequence ID" value="NZ_JAUEPH010000003.1"/>
</dbReference>
<dbReference type="Gene3D" id="2.30.130.60">
    <property type="match status" value="1"/>
</dbReference>
<feature type="active site" description="Nucleophile" evidence="6">
    <location>
        <position position="230"/>
    </location>
</feature>
<dbReference type="EMBL" id="JAUEPH010000003">
    <property type="protein sequence ID" value="MDN3203923.1"/>
    <property type="molecule type" value="Genomic_DNA"/>
</dbReference>
<evidence type="ECO:0000256" key="3">
    <source>
        <dbReference type="ARBA" id="ARBA00022679"/>
    </source>
</evidence>
<keyword evidence="9" id="KW-1185">Reference proteome</keyword>
<feature type="binding site" evidence="6">
    <location>
        <position position="177"/>
    </location>
    <ligand>
        <name>S-adenosyl-L-methionine</name>
        <dbReference type="ChEBI" id="CHEBI:59789"/>
    </ligand>
</feature>